<dbReference type="RefSeq" id="WP_162851185.1">
    <property type="nucleotide sequence ID" value="NZ_MWIN01000044.1"/>
</dbReference>
<dbReference type="Proteomes" id="UP000295341">
    <property type="component" value="Unassembled WGS sequence"/>
</dbReference>
<protein>
    <submittedName>
        <fullName evidence="3">Phage shock protein A (PspA) family protein</fullName>
    </submittedName>
</protein>
<accession>A0A4R7P329</accession>
<organism evidence="3 4">
    <name type="scientific">Panacagrimonas perspica</name>
    <dbReference type="NCBI Taxonomy" id="381431"/>
    <lineage>
        <taxon>Bacteria</taxon>
        <taxon>Pseudomonadati</taxon>
        <taxon>Pseudomonadota</taxon>
        <taxon>Gammaproteobacteria</taxon>
        <taxon>Nevskiales</taxon>
        <taxon>Nevskiaceae</taxon>
        <taxon>Panacagrimonas</taxon>
    </lineage>
</organism>
<evidence type="ECO:0000256" key="1">
    <source>
        <dbReference type="ARBA" id="ARBA00043985"/>
    </source>
</evidence>
<keyword evidence="4" id="KW-1185">Reference proteome</keyword>
<reference evidence="3 4" key="1">
    <citation type="submission" date="2019-03" db="EMBL/GenBank/DDBJ databases">
        <title>Genomic Encyclopedia of Type Strains, Phase IV (KMG-IV): sequencing the most valuable type-strain genomes for metagenomic binning, comparative biology and taxonomic classification.</title>
        <authorList>
            <person name="Goeker M."/>
        </authorList>
    </citation>
    <scope>NUCLEOTIDE SEQUENCE [LARGE SCALE GENOMIC DNA]</scope>
    <source>
        <strain evidence="3 4">DSM 26377</strain>
    </source>
</reference>
<dbReference type="PANTHER" id="PTHR31088:SF6">
    <property type="entry name" value="PHAGE SHOCK PROTEIN A"/>
    <property type="match status" value="1"/>
</dbReference>
<feature type="coiled-coil region" evidence="2">
    <location>
        <begin position="108"/>
        <end position="135"/>
    </location>
</feature>
<dbReference type="PANTHER" id="PTHR31088">
    <property type="entry name" value="MEMBRANE-ASSOCIATED PROTEIN VIPP1, CHLOROPLASTIC"/>
    <property type="match status" value="1"/>
</dbReference>
<gene>
    <name evidence="3" type="ORF">DFR24_2518</name>
</gene>
<dbReference type="EMBL" id="SOBT01000009">
    <property type="protein sequence ID" value="TDU28153.1"/>
    <property type="molecule type" value="Genomic_DNA"/>
</dbReference>
<evidence type="ECO:0000313" key="3">
    <source>
        <dbReference type="EMBL" id="TDU28153.1"/>
    </source>
</evidence>
<dbReference type="InterPro" id="IPR007157">
    <property type="entry name" value="PspA_VIPP1"/>
</dbReference>
<dbReference type="Pfam" id="PF04012">
    <property type="entry name" value="PspA_IM30"/>
    <property type="match status" value="1"/>
</dbReference>
<comment type="similarity">
    <text evidence="1">Belongs to the PspA/Vipp/IM30 family.</text>
</comment>
<keyword evidence="2" id="KW-0175">Coiled coil</keyword>
<proteinExistence type="inferred from homology"/>
<dbReference type="AlphaFoldDB" id="A0A4R7P329"/>
<sequence length="229" mass="25251">MSLLVRIREMVSAHSHHALDEIENPEVMSQQMLRELGDDLARANHALVTALGAEKHLLRQQQQARAEAAEWQSRAERMLVSSGEALARSALERAVAAEARAAEQAIPLETARKGVQRLRDQTARLKAEWEQARLRCAQIAANQQAAEALGAATRFGDHYSRAMDRARRLDQLTRKSATFDCQAEAASELLGEQEKLDSEIARVDKENAVNDAMVALKARIAARINGSAV</sequence>
<comment type="caution">
    <text evidence="3">The sequence shown here is derived from an EMBL/GenBank/DDBJ whole genome shotgun (WGS) entry which is preliminary data.</text>
</comment>
<evidence type="ECO:0000256" key="2">
    <source>
        <dbReference type="SAM" id="Coils"/>
    </source>
</evidence>
<name>A0A4R7P329_9GAMM</name>
<evidence type="ECO:0000313" key="4">
    <source>
        <dbReference type="Proteomes" id="UP000295341"/>
    </source>
</evidence>